<keyword evidence="2" id="KW-0808">Transferase</keyword>
<feature type="domain" description="DUF2383" evidence="1">
    <location>
        <begin position="16"/>
        <end position="121"/>
    </location>
</feature>
<dbReference type="Proteomes" id="UP001156670">
    <property type="component" value="Unassembled WGS sequence"/>
</dbReference>
<dbReference type="InterPro" id="IPR019052">
    <property type="entry name" value="DUF2383"/>
</dbReference>
<sequence length="157" mass="17796">MFYLGSKLMNADDDVSILHGLVGATLESSRHYRKVACNIGNPRIRAVFEDLSTQRRKVAQTLQHRLEAISDDRRVEGASAVRACHVFGNLRHAMDYGYSALVDEVERGEEHVKAKYECALEDGRLSWFSRTVVQSAYASVREGFDEMQTLKRYPRAA</sequence>
<evidence type="ECO:0000313" key="2">
    <source>
        <dbReference type="EMBL" id="GLQ95472.1"/>
    </source>
</evidence>
<proteinExistence type="predicted"/>
<dbReference type="InterPro" id="IPR012347">
    <property type="entry name" value="Ferritin-like"/>
</dbReference>
<evidence type="ECO:0000313" key="3">
    <source>
        <dbReference type="Proteomes" id="UP001156670"/>
    </source>
</evidence>
<dbReference type="Gene3D" id="1.20.1260.10">
    <property type="match status" value="1"/>
</dbReference>
<dbReference type="InterPro" id="IPR011971">
    <property type="entry name" value="CHP02284"/>
</dbReference>
<comment type="caution">
    <text evidence="2">The sequence shown here is derived from an EMBL/GenBank/DDBJ whole genome shotgun (WGS) entry which is preliminary data.</text>
</comment>
<evidence type="ECO:0000259" key="1">
    <source>
        <dbReference type="Pfam" id="PF09537"/>
    </source>
</evidence>
<protein>
    <submittedName>
        <fullName evidence="2">Histidine kinase</fullName>
    </submittedName>
</protein>
<gene>
    <name evidence="2" type="ORF">GCM10007901_44270</name>
</gene>
<dbReference type="EMBL" id="BSOB01000062">
    <property type="protein sequence ID" value="GLQ95472.1"/>
    <property type="molecule type" value="Genomic_DNA"/>
</dbReference>
<organism evidence="2 3">
    <name type="scientific">Dyella acidisoli</name>
    <dbReference type="NCBI Taxonomy" id="1867834"/>
    <lineage>
        <taxon>Bacteria</taxon>
        <taxon>Pseudomonadati</taxon>
        <taxon>Pseudomonadota</taxon>
        <taxon>Gammaproteobacteria</taxon>
        <taxon>Lysobacterales</taxon>
        <taxon>Rhodanobacteraceae</taxon>
        <taxon>Dyella</taxon>
    </lineage>
</organism>
<keyword evidence="2" id="KW-0418">Kinase</keyword>
<dbReference type="NCBIfam" id="TIGR02284">
    <property type="entry name" value="PA2169 family four-helix-bundle protein"/>
    <property type="match status" value="1"/>
</dbReference>
<reference evidence="3" key="1">
    <citation type="journal article" date="2019" name="Int. J. Syst. Evol. Microbiol.">
        <title>The Global Catalogue of Microorganisms (GCM) 10K type strain sequencing project: providing services to taxonomists for standard genome sequencing and annotation.</title>
        <authorList>
            <consortium name="The Broad Institute Genomics Platform"/>
            <consortium name="The Broad Institute Genome Sequencing Center for Infectious Disease"/>
            <person name="Wu L."/>
            <person name="Ma J."/>
        </authorList>
    </citation>
    <scope>NUCLEOTIDE SEQUENCE [LARGE SCALE GENOMIC DNA]</scope>
    <source>
        <strain evidence="3">NBRC 111980</strain>
    </source>
</reference>
<dbReference type="GO" id="GO:0016301">
    <property type="term" value="F:kinase activity"/>
    <property type="evidence" value="ECO:0007669"/>
    <property type="project" value="UniProtKB-KW"/>
</dbReference>
<accession>A0ABQ5XVV7</accession>
<name>A0ABQ5XVV7_9GAMM</name>
<keyword evidence="3" id="KW-1185">Reference proteome</keyword>
<dbReference type="Pfam" id="PF09537">
    <property type="entry name" value="DUF2383"/>
    <property type="match status" value="1"/>
</dbReference>